<dbReference type="Proteomes" id="UP000011976">
    <property type="component" value="Unassembled WGS sequence"/>
</dbReference>
<name>M9MCF0_PSEA3</name>
<gene>
    <name evidence="2" type="ORF">PANT_5d00010</name>
</gene>
<dbReference type="EMBL" id="DF196771">
    <property type="protein sequence ID" value="GAC71667.1"/>
    <property type="molecule type" value="Genomic_DNA"/>
</dbReference>
<sequence>MHSAFVPALGSEIDRSRTNSIRRGLRPGELLRYDHCTDERPSEEHSSPLLWSDVKLIYCGSYKPHFRLEIECRFGKRRTAGEIIPYVDPQMAEMSHHCPVRCAFVSEEQLRLLMGHRHAISRVVETVYLSDHVPIDRLHSEQAREAAGRSLGIAAPAASTTVLANPRVAKVLQVSRKLREAVMLDRLLACKVPRLAVELINDDGWAEHLSNEQVSLVERLQEAETDFLSAFGRATGQLTSPTHAATASSHMQSQRRSASIDESTSLARGKYECVAHVASTS</sequence>
<evidence type="ECO:0000256" key="1">
    <source>
        <dbReference type="SAM" id="MobiDB-lite"/>
    </source>
</evidence>
<protein>
    <submittedName>
        <fullName evidence="2">Ran-binding protein RANBP1 and related RanBD domain proteins</fullName>
    </submittedName>
</protein>
<feature type="region of interest" description="Disordered" evidence="1">
    <location>
        <begin position="239"/>
        <end position="263"/>
    </location>
</feature>
<accession>M9MCF0</accession>
<evidence type="ECO:0000313" key="2">
    <source>
        <dbReference type="EMBL" id="GAC71667.1"/>
    </source>
</evidence>
<organism evidence="2 3">
    <name type="scientific">Pseudozyma antarctica (strain T-34)</name>
    <name type="common">Yeast</name>
    <name type="synonym">Candida antarctica</name>
    <dbReference type="NCBI Taxonomy" id="1151754"/>
    <lineage>
        <taxon>Eukaryota</taxon>
        <taxon>Fungi</taxon>
        <taxon>Dikarya</taxon>
        <taxon>Basidiomycota</taxon>
        <taxon>Ustilaginomycotina</taxon>
        <taxon>Ustilaginomycetes</taxon>
        <taxon>Ustilaginales</taxon>
        <taxon>Ustilaginaceae</taxon>
        <taxon>Moesziomyces</taxon>
    </lineage>
</organism>
<evidence type="ECO:0000313" key="3">
    <source>
        <dbReference type="Proteomes" id="UP000011976"/>
    </source>
</evidence>
<reference evidence="3" key="1">
    <citation type="journal article" date="2013" name="Genome Announc.">
        <title>Genome sequence of the basidiomycetous yeast Pseudozyma antarctica T-34, a producer of the glycolipid biosurfactants mannosylerythritol lipids.</title>
        <authorList>
            <person name="Morita T."/>
            <person name="Koike H."/>
            <person name="Koyama Y."/>
            <person name="Hagiwara H."/>
            <person name="Ito E."/>
            <person name="Fukuoka T."/>
            <person name="Imura T."/>
            <person name="Machida M."/>
            <person name="Kitamoto D."/>
        </authorList>
    </citation>
    <scope>NUCLEOTIDE SEQUENCE [LARGE SCALE GENOMIC DNA]</scope>
    <source>
        <strain evidence="3">T-34</strain>
    </source>
</reference>
<proteinExistence type="predicted"/>
<dbReference type="AlphaFoldDB" id="M9MCF0"/>